<evidence type="ECO:0000256" key="1">
    <source>
        <dbReference type="SAM" id="MobiDB-lite"/>
    </source>
</evidence>
<dbReference type="Proteomes" id="UP000243498">
    <property type="component" value="Unassembled WGS sequence"/>
</dbReference>
<dbReference type="AlphaFoldDB" id="A0A162JD86"/>
<gene>
    <name evidence="2" type="ORF">NOR_04819</name>
</gene>
<evidence type="ECO:0000313" key="3">
    <source>
        <dbReference type="Proteomes" id="UP000243498"/>
    </source>
</evidence>
<comment type="caution">
    <text evidence="2">The sequence shown here is derived from an EMBL/GenBank/DDBJ whole genome shotgun (WGS) entry which is preliminary data.</text>
</comment>
<dbReference type="OrthoDB" id="5350396at2759"/>
<sequence>MPTPHLTKKPPGGSGSGGENILSFFKPVAQPQPSPAPAHSRSSIPALQSPPVPSPSPRRPVTPPRRMSLEIRASDDDDDDESDSDLSDDSLEDLSCILGRSKNVAPAAQKDFHDPYATPKAKRTAVEFHSSPLAIMPRHKFDLKALAKDARRDNATTASSLKVKAAKSAAKAEGQTPSSSATEDALAGIIKDNGGQDARKVLRAVERSGSSQAQPRYFFFHEEFKLPSVPRAPELGKKSPWRLLTHGSVEAREQHLISGLPQTMLHKNIHMPDSLFEWLLDSLCVQPSIIMRQEYGNMIASCPEQVKRLLTAERLRKLFKRLGAKDAQDSGAHPELSFSKRDREPYEGRDWSCLQAFISLLGLIARQMSIQAVEYALQTLLRLSLDKFLICTVDVLAEFEYTIQELADALPGPSWNTFCFETCSLLNQGLEHHTVKATSLLCLPICTKRTHDLRRRIAVTALFKDDALARHHPEDVVTLRGIIDILNTDSFAITHRTDFLNLRASIILLDMAIDDGSLVHFDNDMDERKFNEDVDELAGKLREIWRKTNDSGMKLARTEAKSVVEWVQQRLSHGVRTRRKARKSVFDFPGRLEDASLPRQRDYMARFLQKTVSSPAVGVAASNKNDADTILCAEG</sequence>
<feature type="compositionally biased region" description="Pro residues" evidence="1">
    <location>
        <begin position="48"/>
        <end position="63"/>
    </location>
</feature>
<dbReference type="STRING" id="1081105.A0A162JD86"/>
<dbReference type="EMBL" id="AZHC01000013">
    <property type="protein sequence ID" value="OAA42688.1"/>
    <property type="molecule type" value="Genomic_DNA"/>
</dbReference>
<reference evidence="2 3" key="1">
    <citation type="journal article" date="2016" name="Genome Biol. Evol.">
        <title>Divergent and convergent evolution of fungal pathogenicity.</title>
        <authorList>
            <person name="Shang Y."/>
            <person name="Xiao G."/>
            <person name="Zheng P."/>
            <person name="Cen K."/>
            <person name="Zhan S."/>
            <person name="Wang C."/>
        </authorList>
    </citation>
    <scope>NUCLEOTIDE SEQUENCE [LARGE SCALE GENOMIC DNA]</scope>
    <source>
        <strain evidence="2 3">RCEF 4871</strain>
    </source>
</reference>
<protein>
    <submittedName>
        <fullName evidence="2">Uncharacterized protein</fullName>
    </submittedName>
</protein>
<feature type="region of interest" description="Disordered" evidence="1">
    <location>
        <begin position="1"/>
        <end position="91"/>
    </location>
</feature>
<keyword evidence="3" id="KW-1185">Reference proteome</keyword>
<accession>A0A162JD86</accession>
<name>A0A162JD86_METRR</name>
<feature type="region of interest" description="Disordered" evidence="1">
    <location>
        <begin position="151"/>
        <end position="183"/>
    </location>
</feature>
<feature type="compositionally biased region" description="Acidic residues" evidence="1">
    <location>
        <begin position="75"/>
        <end position="91"/>
    </location>
</feature>
<dbReference type="OMA" id="TLLRMSM"/>
<organism evidence="2 3">
    <name type="scientific">Metarhizium rileyi (strain RCEF 4871)</name>
    <name type="common">Nomuraea rileyi</name>
    <dbReference type="NCBI Taxonomy" id="1649241"/>
    <lineage>
        <taxon>Eukaryota</taxon>
        <taxon>Fungi</taxon>
        <taxon>Dikarya</taxon>
        <taxon>Ascomycota</taxon>
        <taxon>Pezizomycotina</taxon>
        <taxon>Sordariomycetes</taxon>
        <taxon>Hypocreomycetidae</taxon>
        <taxon>Hypocreales</taxon>
        <taxon>Clavicipitaceae</taxon>
        <taxon>Metarhizium</taxon>
    </lineage>
</organism>
<evidence type="ECO:0000313" key="2">
    <source>
        <dbReference type="EMBL" id="OAA42688.1"/>
    </source>
</evidence>
<feature type="compositionally biased region" description="Low complexity" evidence="1">
    <location>
        <begin position="37"/>
        <end position="46"/>
    </location>
</feature>
<proteinExistence type="predicted"/>
<feature type="compositionally biased region" description="Low complexity" evidence="1">
    <location>
        <begin position="155"/>
        <end position="172"/>
    </location>
</feature>